<evidence type="ECO:0000256" key="2">
    <source>
        <dbReference type="ARBA" id="ARBA00022692"/>
    </source>
</evidence>
<protein>
    <recommendedName>
        <fullName evidence="7">Rhodopsin domain-containing protein</fullName>
    </recommendedName>
</protein>
<feature type="transmembrane region" description="Helical" evidence="6">
    <location>
        <begin position="27"/>
        <end position="48"/>
    </location>
</feature>
<dbReference type="InterPro" id="IPR052337">
    <property type="entry name" value="SAT4-like"/>
</dbReference>
<keyword evidence="2 6" id="KW-0812">Transmembrane</keyword>
<reference evidence="8" key="1">
    <citation type="journal article" date="2020" name="Stud. Mycol.">
        <title>101 Dothideomycetes genomes: a test case for predicting lifestyles and emergence of pathogens.</title>
        <authorList>
            <person name="Haridas S."/>
            <person name="Albert R."/>
            <person name="Binder M."/>
            <person name="Bloem J."/>
            <person name="Labutti K."/>
            <person name="Salamov A."/>
            <person name="Andreopoulos B."/>
            <person name="Baker S."/>
            <person name="Barry K."/>
            <person name="Bills G."/>
            <person name="Bluhm B."/>
            <person name="Cannon C."/>
            <person name="Castanera R."/>
            <person name="Culley D."/>
            <person name="Daum C."/>
            <person name="Ezra D."/>
            <person name="Gonzalez J."/>
            <person name="Henrissat B."/>
            <person name="Kuo A."/>
            <person name="Liang C."/>
            <person name="Lipzen A."/>
            <person name="Lutzoni F."/>
            <person name="Magnuson J."/>
            <person name="Mondo S."/>
            <person name="Nolan M."/>
            <person name="Ohm R."/>
            <person name="Pangilinan J."/>
            <person name="Park H.-J."/>
            <person name="Ramirez L."/>
            <person name="Alfaro M."/>
            <person name="Sun H."/>
            <person name="Tritt A."/>
            <person name="Yoshinaga Y."/>
            <person name="Zwiers L.-H."/>
            <person name="Turgeon B."/>
            <person name="Goodwin S."/>
            <person name="Spatafora J."/>
            <person name="Crous P."/>
            <person name="Grigoriev I."/>
        </authorList>
    </citation>
    <scope>NUCLEOTIDE SEQUENCE</scope>
    <source>
        <strain evidence="8">CBS 113818</strain>
    </source>
</reference>
<keyword evidence="4 6" id="KW-0472">Membrane</keyword>
<evidence type="ECO:0000256" key="6">
    <source>
        <dbReference type="SAM" id="Phobius"/>
    </source>
</evidence>
<evidence type="ECO:0000259" key="7">
    <source>
        <dbReference type="Pfam" id="PF20684"/>
    </source>
</evidence>
<dbReference type="OrthoDB" id="5022096at2759"/>
<dbReference type="InterPro" id="IPR049326">
    <property type="entry name" value="Rhodopsin_dom_fungi"/>
</dbReference>
<evidence type="ECO:0000256" key="3">
    <source>
        <dbReference type="ARBA" id="ARBA00022989"/>
    </source>
</evidence>
<dbReference type="GO" id="GO:0016020">
    <property type="term" value="C:membrane"/>
    <property type="evidence" value="ECO:0007669"/>
    <property type="project" value="UniProtKB-SubCell"/>
</dbReference>
<feature type="transmembrane region" description="Helical" evidence="6">
    <location>
        <begin position="60"/>
        <end position="78"/>
    </location>
</feature>
<feature type="transmembrane region" description="Helical" evidence="6">
    <location>
        <begin position="236"/>
        <end position="256"/>
    </location>
</feature>
<sequence>MAGNYAKLPGLSNYSPEFIAYTNAPTILSQAGALFGAAAVVVLLRFYVRISILRSFGKDDWFMLLAFAFAIALFITYVEETKVGLGKHLAVIQANPISYLQFLRLRQVHGILITIGIALVKISIAFFLLRFVTLKRAAWDRRLRPPPIGTGNAKCFNSRTFTSIGLFNTSINAATDILLALLPVPLVWSLKLNLRARISLVLVLTLGLFAGIAGIVKSQKQKAALYNPDQYVYDSFTIWWIIEYNVGMIAASLPALKPLFRRALETARSTAATKNSGRQLRLIKQARLMTASGGLGT</sequence>
<evidence type="ECO:0000313" key="8">
    <source>
        <dbReference type="EMBL" id="KAF2822485.1"/>
    </source>
</evidence>
<gene>
    <name evidence="8" type="ORF">CC86DRAFT_396723</name>
</gene>
<name>A0A6A6ZQF7_9PLEO</name>
<feature type="transmembrane region" description="Helical" evidence="6">
    <location>
        <begin position="198"/>
        <end position="216"/>
    </location>
</feature>
<dbReference type="PANTHER" id="PTHR33048:SF167">
    <property type="entry name" value="INTEGRAL MEMBRANE PROTEIN"/>
    <property type="match status" value="1"/>
</dbReference>
<keyword evidence="3 6" id="KW-1133">Transmembrane helix</keyword>
<accession>A0A6A6ZQF7</accession>
<dbReference type="AlphaFoldDB" id="A0A6A6ZQF7"/>
<keyword evidence="9" id="KW-1185">Reference proteome</keyword>
<comment type="similarity">
    <text evidence="5">Belongs to the SAT4 family.</text>
</comment>
<evidence type="ECO:0000256" key="5">
    <source>
        <dbReference type="ARBA" id="ARBA00038359"/>
    </source>
</evidence>
<dbReference type="EMBL" id="MU006234">
    <property type="protein sequence ID" value="KAF2822485.1"/>
    <property type="molecule type" value="Genomic_DNA"/>
</dbReference>
<dbReference type="Pfam" id="PF20684">
    <property type="entry name" value="Fung_rhodopsin"/>
    <property type="match status" value="2"/>
</dbReference>
<organism evidence="8 9">
    <name type="scientific">Ophiobolus disseminans</name>
    <dbReference type="NCBI Taxonomy" id="1469910"/>
    <lineage>
        <taxon>Eukaryota</taxon>
        <taxon>Fungi</taxon>
        <taxon>Dikarya</taxon>
        <taxon>Ascomycota</taxon>
        <taxon>Pezizomycotina</taxon>
        <taxon>Dothideomycetes</taxon>
        <taxon>Pleosporomycetidae</taxon>
        <taxon>Pleosporales</taxon>
        <taxon>Pleosporineae</taxon>
        <taxon>Phaeosphaeriaceae</taxon>
        <taxon>Ophiobolus</taxon>
    </lineage>
</organism>
<dbReference type="PANTHER" id="PTHR33048">
    <property type="entry name" value="PTH11-LIKE INTEGRAL MEMBRANE PROTEIN (AFU_ORTHOLOGUE AFUA_5G11245)"/>
    <property type="match status" value="1"/>
</dbReference>
<comment type="subcellular location">
    <subcellularLocation>
        <location evidence="1">Membrane</location>
        <topology evidence="1">Multi-pass membrane protein</topology>
    </subcellularLocation>
</comment>
<evidence type="ECO:0000256" key="4">
    <source>
        <dbReference type="ARBA" id="ARBA00023136"/>
    </source>
</evidence>
<evidence type="ECO:0000313" key="9">
    <source>
        <dbReference type="Proteomes" id="UP000799424"/>
    </source>
</evidence>
<feature type="domain" description="Rhodopsin" evidence="7">
    <location>
        <begin position="44"/>
        <end position="135"/>
    </location>
</feature>
<feature type="domain" description="Rhodopsin" evidence="7">
    <location>
        <begin position="137"/>
        <end position="262"/>
    </location>
</feature>
<dbReference type="Proteomes" id="UP000799424">
    <property type="component" value="Unassembled WGS sequence"/>
</dbReference>
<proteinExistence type="inferred from homology"/>
<feature type="transmembrane region" description="Helical" evidence="6">
    <location>
        <begin position="108"/>
        <end position="132"/>
    </location>
</feature>
<evidence type="ECO:0000256" key="1">
    <source>
        <dbReference type="ARBA" id="ARBA00004141"/>
    </source>
</evidence>